<evidence type="ECO:0000256" key="1">
    <source>
        <dbReference type="SAM" id="SignalP"/>
    </source>
</evidence>
<dbReference type="RefSeq" id="WP_377904304.1">
    <property type="nucleotide sequence ID" value="NZ_JBHRZS010000006.1"/>
</dbReference>
<accession>A0ABV8ANU3</accession>
<protein>
    <submittedName>
        <fullName evidence="3">Kazal-type serine protease inhibitor domain-containing protein</fullName>
    </submittedName>
</protein>
<keyword evidence="4" id="KW-1185">Reference proteome</keyword>
<dbReference type="SUPFAM" id="SSF100895">
    <property type="entry name" value="Kazal-type serine protease inhibitors"/>
    <property type="match status" value="1"/>
</dbReference>
<feature type="domain" description="Kazal-like" evidence="2">
    <location>
        <begin position="22"/>
        <end position="76"/>
    </location>
</feature>
<evidence type="ECO:0000313" key="4">
    <source>
        <dbReference type="Proteomes" id="UP001595805"/>
    </source>
</evidence>
<dbReference type="InterPro" id="IPR036058">
    <property type="entry name" value="Kazal_dom_sf"/>
</dbReference>
<evidence type="ECO:0000313" key="3">
    <source>
        <dbReference type="EMBL" id="MFC3879668.1"/>
    </source>
</evidence>
<keyword evidence="3" id="KW-0722">Serine protease inhibitor</keyword>
<dbReference type="InterPro" id="IPR002350">
    <property type="entry name" value="Kazal_dom"/>
</dbReference>
<sequence length="76" mass="8223">MRKTPILLFLVLALASFQCEDDIINPDCIDPDRIRTNAVCTMDWNPVCGCDGVTYSNSCHASNSGVLRTTPGECGS</sequence>
<dbReference type="CDD" id="cd00104">
    <property type="entry name" value="KAZAL_FS"/>
    <property type="match status" value="1"/>
</dbReference>
<dbReference type="PROSITE" id="PS51465">
    <property type="entry name" value="KAZAL_2"/>
    <property type="match status" value="1"/>
</dbReference>
<dbReference type="Pfam" id="PF00050">
    <property type="entry name" value="Kazal_1"/>
    <property type="match status" value="1"/>
</dbReference>
<reference evidence="4" key="1">
    <citation type="journal article" date="2019" name="Int. J. Syst. Evol. Microbiol.">
        <title>The Global Catalogue of Microorganisms (GCM) 10K type strain sequencing project: providing services to taxonomists for standard genome sequencing and annotation.</title>
        <authorList>
            <consortium name="The Broad Institute Genomics Platform"/>
            <consortium name="The Broad Institute Genome Sequencing Center for Infectious Disease"/>
            <person name="Wu L."/>
            <person name="Ma J."/>
        </authorList>
    </citation>
    <scope>NUCLEOTIDE SEQUENCE [LARGE SCALE GENOMIC DNA]</scope>
    <source>
        <strain evidence="4">CCUG 60523</strain>
    </source>
</reference>
<keyword evidence="3" id="KW-0646">Protease inhibitor</keyword>
<dbReference type="Proteomes" id="UP001595805">
    <property type="component" value="Unassembled WGS sequence"/>
</dbReference>
<name>A0ABV8ANU3_9BACT</name>
<evidence type="ECO:0000259" key="2">
    <source>
        <dbReference type="PROSITE" id="PS51465"/>
    </source>
</evidence>
<dbReference type="Gene3D" id="3.30.60.30">
    <property type="match status" value="1"/>
</dbReference>
<gene>
    <name evidence="3" type="ORF">ACFOSV_05755</name>
</gene>
<proteinExistence type="predicted"/>
<feature type="chain" id="PRO_5046752297" evidence="1">
    <location>
        <begin position="22"/>
        <end position="76"/>
    </location>
</feature>
<dbReference type="EMBL" id="JBHRZS010000006">
    <property type="protein sequence ID" value="MFC3879668.1"/>
    <property type="molecule type" value="Genomic_DNA"/>
</dbReference>
<comment type="caution">
    <text evidence="3">The sequence shown here is derived from an EMBL/GenBank/DDBJ whole genome shotgun (WGS) entry which is preliminary data.</text>
</comment>
<keyword evidence="1" id="KW-0732">Signal</keyword>
<feature type="signal peptide" evidence="1">
    <location>
        <begin position="1"/>
        <end position="21"/>
    </location>
</feature>
<dbReference type="GO" id="GO:0004867">
    <property type="term" value="F:serine-type endopeptidase inhibitor activity"/>
    <property type="evidence" value="ECO:0007669"/>
    <property type="project" value="UniProtKB-KW"/>
</dbReference>
<organism evidence="3 4">
    <name type="scientific">Algoriphagus namhaensis</name>
    <dbReference type="NCBI Taxonomy" id="915353"/>
    <lineage>
        <taxon>Bacteria</taxon>
        <taxon>Pseudomonadati</taxon>
        <taxon>Bacteroidota</taxon>
        <taxon>Cytophagia</taxon>
        <taxon>Cytophagales</taxon>
        <taxon>Cyclobacteriaceae</taxon>
        <taxon>Algoriphagus</taxon>
    </lineage>
</organism>